<keyword evidence="1" id="KW-0732">Signal</keyword>
<dbReference type="Pfam" id="PF12969">
    <property type="entry name" value="DUF3857"/>
    <property type="match status" value="1"/>
</dbReference>
<feature type="signal peptide" evidence="1">
    <location>
        <begin position="1"/>
        <end position="19"/>
    </location>
</feature>
<dbReference type="EMBL" id="CP003879">
    <property type="protein sequence ID" value="AFU67449.1"/>
    <property type="molecule type" value="Genomic_DNA"/>
</dbReference>
<organism evidence="3 4">
    <name type="scientific">Psychroflexus torquis (strain ATCC 700755 / CIP 106069 / ACAM 623)</name>
    <dbReference type="NCBI Taxonomy" id="313595"/>
    <lineage>
        <taxon>Bacteria</taxon>
        <taxon>Pseudomonadati</taxon>
        <taxon>Bacteroidota</taxon>
        <taxon>Flavobacteriia</taxon>
        <taxon>Flavobacteriales</taxon>
        <taxon>Flavobacteriaceae</taxon>
        <taxon>Psychroflexus</taxon>
    </lineage>
</organism>
<feature type="domain" description="DUF3857" evidence="2">
    <location>
        <begin position="69"/>
        <end position="202"/>
    </location>
</feature>
<evidence type="ECO:0000313" key="4">
    <source>
        <dbReference type="Proteomes" id="UP000008514"/>
    </source>
</evidence>
<evidence type="ECO:0000256" key="1">
    <source>
        <dbReference type="SAM" id="SignalP"/>
    </source>
</evidence>
<dbReference type="Gene3D" id="3.10.620.30">
    <property type="match status" value="1"/>
</dbReference>
<accession>K4IAJ8</accession>
<keyword evidence="4" id="KW-1185">Reference proteome</keyword>
<sequence length="657" mass="75913">MKLIYTSFLVLFYFNLALSQTKTLEDITLDMLRETQSTLDSTTSAEVLYNKGEISFSIMNSWEYKFVVVKRIKIYTKEGYSQANVQLPYYIGERNPDKETLSNIKGAVYYEKDGKIEKEELEESDIFDVDLSEFWKAKKFTLPKVQDGVILQYSYSIDSPHISKLSNWIFQNSIPTRYSEYKTSIPIDYLAYNVRTKGYYPFETIDKVKKGSLYVKYEGTNLDTPIREITYVGTNLPKIENEPYVNKISNYFPSVGYELSSYKNRLLEPFKVVSQTWDDVVKTLSETDTYKKEISRTRYFKNDLDSILKDKSLPKDKMIAVFNFVKNKMTWNDEERRYTSNKLNKIYGEGVGNSADINIMLTAMLREANLDANPVLSSTISNGIPLFPTISGLNYVFTHVNIKGEIYLLDATDEFASPNILPSRALNWKGTLIKPNGFQALDIFPSTNSLKKYQVKAELNTQGEISGFCRIISRDQYGWESRRSLNNKSDDEKRLNYENYFSIDQISDIKTKNLNAPSKPLVEEFNFSGKAKLVEKIGDKLYVSPMLFLKLKENPFKGETRIYPVDFTFPRNLEHVISLKIPEGYKVDYLPKKGILKLGDGVAKLTYLIEVYNNMILVKVNLEVNVALFLPQDYSLLREFYISLMNKENEKIVLVKS</sequence>
<gene>
    <name evidence="3" type="ordered locus">P700755_000426</name>
</gene>
<dbReference type="AlphaFoldDB" id="K4IAJ8"/>
<dbReference type="Gene3D" id="2.60.40.3140">
    <property type="match status" value="1"/>
</dbReference>
<evidence type="ECO:0000313" key="3">
    <source>
        <dbReference type="EMBL" id="AFU67449.1"/>
    </source>
</evidence>
<reference evidence="3" key="1">
    <citation type="submission" date="2006-03" db="EMBL/GenBank/DDBJ databases">
        <authorList>
            <person name="Bowman J."/>
            <person name="Ferriera S."/>
            <person name="Johnson J."/>
            <person name="Kravitz S."/>
            <person name="Halpern A."/>
            <person name="Remington K."/>
            <person name="Beeson K."/>
            <person name="Tran B."/>
            <person name="Rogers Y.-H."/>
            <person name="Friedman R."/>
            <person name="Venter J.C."/>
        </authorList>
    </citation>
    <scope>NUCLEOTIDE SEQUENCE [LARGE SCALE GENOMIC DNA]</scope>
    <source>
        <strain evidence="3">ATCC 700755</strain>
    </source>
</reference>
<feature type="chain" id="PRO_5003878969" description="DUF3857 domain-containing protein" evidence="1">
    <location>
        <begin position="20"/>
        <end position="657"/>
    </location>
</feature>
<dbReference type="InterPro" id="IPR024618">
    <property type="entry name" value="DUF3857"/>
</dbReference>
<dbReference type="STRING" id="313595.P700755_000426"/>
<evidence type="ECO:0000259" key="2">
    <source>
        <dbReference type="Pfam" id="PF12969"/>
    </source>
</evidence>
<protein>
    <recommendedName>
        <fullName evidence="2">DUF3857 domain-containing protein</fullName>
    </recommendedName>
</protein>
<dbReference type="RefSeq" id="WP_015023067.1">
    <property type="nucleotide sequence ID" value="NC_018721.1"/>
</dbReference>
<dbReference type="HOGENOM" id="CLU_026364_0_0_10"/>
<dbReference type="KEGG" id="ptq:P700755_000426"/>
<reference evidence="3" key="2">
    <citation type="submission" date="2012-09" db="EMBL/GenBank/DDBJ databases">
        <title>The complete sequence of Psychroflexus torquis an extreme psychrophile from sea-ice that is stimulated by light.</title>
        <authorList>
            <person name="Feng S."/>
            <person name="Powell S.M."/>
            <person name="Bowman J.P."/>
        </authorList>
    </citation>
    <scope>NUCLEOTIDE SEQUENCE [LARGE SCALE GENOMIC DNA]</scope>
    <source>
        <strain evidence="3">ATCC 700755</strain>
    </source>
</reference>
<proteinExistence type="predicted"/>
<dbReference type="eggNOG" id="COG1305">
    <property type="taxonomic scope" value="Bacteria"/>
</dbReference>
<dbReference type="OrthoDB" id="98874at2"/>
<dbReference type="Proteomes" id="UP000008514">
    <property type="component" value="Chromosome"/>
</dbReference>
<dbReference type="Gene3D" id="2.60.120.1130">
    <property type="match status" value="1"/>
</dbReference>
<name>K4IAJ8_PSYTT</name>